<dbReference type="SUPFAM" id="SSF56235">
    <property type="entry name" value="N-terminal nucleophile aminohydrolases (Ntn hydrolases)"/>
    <property type="match status" value="1"/>
</dbReference>
<comment type="function">
    <text evidence="1">The proteasome is a multicatalytic proteinase complex which is characterized by its ability to cleave peptides with Arg, Phe, Tyr, Leu, and Glu adjacent to the leaving group at neutral or slightly basic pH. The proteasome has an ATP-dependent proteolytic activity.</text>
</comment>
<dbReference type="InterPro" id="IPR023332">
    <property type="entry name" value="Proteasome_alpha-type"/>
</dbReference>
<dbReference type="InterPro" id="IPR000426">
    <property type="entry name" value="Proteasome_asu_N"/>
</dbReference>
<evidence type="ECO:0000256" key="4">
    <source>
        <dbReference type="ARBA" id="ARBA00021338"/>
    </source>
</evidence>
<evidence type="ECO:0000256" key="2">
    <source>
        <dbReference type="ARBA" id="ARBA00004123"/>
    </source>
</evidence>
<sequence>MAGIGTGYDLSVTTFSPDGRVFQTEYAQKAVDNAGTAAGIRCKDGVVLAVEKLVLSKMLVPGSNRRIHAVDRHAGIATTGLAPDGRQIVNRAQSEAANYKQLNGSKIPGHVLNERLAAFNHIFSLYWTVRPFGCSSLLAVADKNGPALYLIEPSGIGNRYFGAAVGKGRQQARTEIERLKLSEMTCREGVKELAKIIYRVHEEEKPFELEMGWVCEESGMEFRHVPAEVQREAEEFAKAALEAEDMED</sequence>
<dbReference type="InterPro" id="IPR029055">
    <property type="entry name" value="Ntn_hydrolases_N"/>
</dbReference>
<gene>
    <name evidence="11" type="primary">PSMA3</name>
    <name evidence="11" type="ORF">TSPGSL018_18520</name>
    <name evidence="10" type="ORF">TSPGSL018_31273</name>
</gene>
<evidence type="ECO:0000259" key="9">
    <source>
        <dbReference type="SMART" id="SM00948"/>
    </source>
</evidence>
<dbReference type="GO" id="GO:0005737">
    <property type="term" value="C:cytoplasm"/>
    <property type="evidence" value="ECO:0007669"/>
    <property type="project" value="UniProtKB-SubCell"/>
</dbReference>
<keyword evidence="7" id="KW-0539">Nucleus</keyword>
<name>A0A061QUJ2_9CHLO</name>
<dbReference type="Gene3D" id="3.60.20.10">
    <property type="entry name" value="Glutamine Phosphoribosylpyrophosphate, subunit 1, domain 1"/>
    <property type="match status" value="1"/>
</dbReference>
<evidence type="ECO:0000313" key="11">
    <source>
        <dbReference type="EMBL" id="JAC64337.1"/>
    </source>
</evidence>
<dbReference type="Pfam" id="PF10584">
    <property type="entry name" value="Proteasome_A_N"/>
    <property type="match status" value="1"/>
</dbReference>
<dbReference type="InterPro" id="IPR050115">
    <property type="entry name" value="Proteasome_alpha"/>
</dbReference>
<evidence type="ECO:0000256" key="3">
    <source>
        <dbReference type="ARBA" id="ARBA00004496"/>
    </source>
</evidence>
<evidence type="ECO:0000256" key="6">
    <source>
        <dbReference type="ARBA" id="ARBA00022942"/>
    </source>
</evidence>
<evidence type="ECO:0000256" key="1">
    <source>
        <dbReference type="ARBA" id="ARBA00002000"/>
    </source>
</evidence>
<dbReference type="PROSITE" id="PS51475">
    <property type="entry name" value="PROTEASOME_ALPHA_2"/>
    <property type="match status" value="1"/>
</dbReference>
<dbReference type="GO" id="GO:0006511">
    <property type="term" value="P:ubiquitin-dependent protein catabolic process"/>
    <property type="evidence" value="ECO:0007669"/>
    <property type="project" value="InterPro"/>
</dbReference>
<evidence type="ECO:0000313" key="10">
    <source>
        <dbReference type="EMBL" id="JAC59495.1"/>
    </source>
</evidence>
<evidence type="ECO:0000256" key="8">
    <source>
        <dbReference type="PROSITE-ProRule" id="PRU00808"/>
    </source>
</evidence>
<evidence type="ECO:0000256" key="7">
    <source>
        <dbReference type="ARBA" id="ARBA00023242"/>
    </source>
</evidence>
<proteinExistence type="inferred from homology"/>
<evidence type="ECO:0000256" key="5">
    <source>
        <dbReference type="ARBA" id="ARBA00022490"/>
    </source>
</evidence>
<feature type="domain" description="Proteasome alpha-type subunits" evidence="9">
    <location>
        <begin position="8"/>
        <end position="30"/>
    </location>
</feature>
<dbReference type="CDD" id="cd03751">
    <property type="entry name" value="proteasome_alpha_type_3"/>
    <property type="match status" value="1"/>
</dbReference>
<keyword evidence="5" id="KW-0963">Cytoplasm</keyword>
<accession>A0A061QUJ2</accession>
<dbReference type="AlphaFoldDB" id="A0A061QUJ2"/>
<comment type="similarity">
    <text evidence="8">Belongs to the peptidase T1A family.</text>
</comment>
<dbReference type="EMBL" id="GBEZ01022506">
    <property type="protein sequence ID" value="JAC64337.1"/>
    <property type="molecule type" value="Transcribed_RNA"/>
</dbReference>
<organism evidence="11">
    <name type="scientific">Tetraselmis sp. GSL018</name>
    <dbReference type="NCBI Taxonomy" id="582737"/>
    <lineage>
        <taxon>Eukaryota</taxon>
        <taxon>Viridiplantae</taxon>
        <taxon>Chlorophyta</taxon>
        <taxon>core chlorophytes</taxon>
        <taxon>Chlorodendrophyceae</taxon>
        <taxon>Chlorodendrales</taxon>
        <taxon>Chlorodendraceae</taxon>
        <taxon>Tetraselmis</taxon>
    </lineage>
</organism>
<dbReference type="InterPro" id="IPR001353">
    <property type="entry name" value="Proteasome_sua/b"/>
</dbReference>
<reference evidence="11" key="1">
    <citation type="submission" date="2014-05" db="EMBL/GenBank/DDBJ databases">
        <title>The transcriptome of the halophilic microalga Tetraselmis sp. GSL018 isolated from the Great Salt Lake, Utah.</title>
        <authorList>
            <person name="Jinkerson R.E."/>
            <person name="D'Adamo S."/>
            <person name="Posewitz M.C."/>
        </authorList>
    </citation>
    <scope>NUCLEOTIDE SEQUENCE</scope>
    <source>
        <strain evidence="11">GSL018</strain>
    </source>
</reference>
<dbReference type="Pfam" id="PF00227">
    <property type="entry name" value="Proteasome"/>
    <property type="match status" value="1"/>
</dbReference>
<keyword evidence="6 8" id="KW-0647">Proteasome</keyword>
<protein>
    <recommendedName>
        <fullName evidence="4">Proteasome subunit alpha type-3</fullName>
    </recommendedName>
</protein>
<dbReference type="PANTHER" id="PTHR11599">
    <property type="entry name" value="PROTEASOME SUBUNIT ALPHA/BETA"/>
    <property type="match status" value="1"/>
</dbReference>
<dbReference type="GO" id="GO:0019773">
    <property type="term" value="C:proteasome core complex, alpha-subunit complex"/>
    <property type="evidence" value="ECO:0007669"/>
    <property type="project" value="UniProtKB-UniRule"/>
</dbReference>
<dbReference type="SMART" id="SM00948">
    <property type="entry name" value="Proteasome_A_N"/>
    <property type="match status" value="1"/>
</dbReference>
<dbReference type="EMBL" id="GBEZ01027870">
    <property type="protein sequence ID" value="JAC59495.1"/>
    <property type="molecule type" value="Transcribed_RNA"/>
</dbReference>
<dbReference type="GO" id="GO:0005634">
    <property type="term" value="C:nucleus"/>
    <property type="evidence" value="ECO:0007669"/>
    <property type="project" value="UniProtKB-SubCell"/>
</dbReference>
<comment type="subcellular location">
    <subcellularLocation>
        <location evidence="3">Cytoplasm</location>
    </subcellularLocation>
    <subcellularLocation>
        <location evidence="2">Nucleus</location>
    </subcellularLocation>
</comment>
<dbReference type="FunFam" id="3.60.20.10:FF:000007">
    <property type="entry name" value="Proteasome subunit alpha type"/>
    <property type="match status" value="1"/>
</dbReference>